<reference evidence="1 2" key="1">
    <citation type="submission" date="2018-12" db="EMBL/GenBank/DDBJ databases">
        <authorList>
            <person name="Grouzdev D.S."/>
            <person name="Krutkina M.S."/>
        </authorList>
    </citation>
    <scope>NUCLEOTIDE SEQUENCE [LARGE SCALE GENOMIC DNA]</scope>
    <source>
        <strain evidence="1 2">RmlP026</strain>
    </source>
</reference>
<dbReference type="AlphaFoldDB" id="A0A4Q2U5H0"/>
<proteinExistence type="predicted"/>
<accession>A0A4Q2U5H0</accession>
<comment type="caution">
    <text evidence="1">The sequence shown here is derived from an EMBL/GenBank/DDBJ whole genome shotgun (WGS) entry which is preliminary data.</text>
</comment>
<evidence type="ECO:0000313" key="1">
    <source>
        <dbReference type="EMBL" id="RYC30065.1"/>
    </source>
</evidence>
<dbReference type="Proteomes" id="UP000290759">
    <property type="component" value="Unassembled WGS sequence"/>
</dbReference>
<evidence type="ECO:0000313" key="2">
    <source>
        <dbReference type="Proteomes" id="UP000290759"/>
    </source>
</evidence>
<keyword evidence="2" id="KW-1185">Reference proteome</keyword>
<reference evidence="1 2" key="2">
    <citation type="submission" date="2019-02" db="EMBL/GenBank/DDBJ databases">
        <title>'Lichenibacterium ramalinii' gen. nov. sp. nov., 'Lichenibacterium minor' gen. nov. sp. nov.</title>
        <authorList>
            <person name="Pankratov T."/>
        </authorList>
    </citation>
    <scope>NUCLEOTIDE SEQUENCE [LARGE SCALE GENOMIC DNA]</scope>
    <source>
        <strain evidence="1 2">RmlP026</strain>
    </source>
</reference>
<gene>
    <name evidence="1" type="ORF">D3273_20845</name>
</gene>
<dbReference type="EMBL" id="QYBB01000033">
    <property type="protein sequence ID" value="RYC30065.1"/>
    <property type="molecule type" value="Genomic_DNA"/>
</dbReference>
<name>A0A4Q2U5H0_9HYPH</name>
<organism evidence="1 2">
    <name type="scientific">Lichenibacterium minor</name>
    <dbReference type="NCBI Taxonomy" id="2316528"/>
    <lineage>
        <taxon>Bacteria</taxon>
        <taxon>Pseudomonadati</taxon>
        <taxon>Pseudomonadota</taxon>
        <taxon>Alphaproteobacteria</taxon>
        <taxon>Hyphomicrobiales</taxon>
        <taxon>Lichenihabitantaceae</taxon>
        <taxon>Lichenibacterium</taxon>
    </lineage>
</organism>
<dbReference type="OrthoDB" id="9856731at2"/>
<protein>
    <submittedName>
        <fullName evidence="1">Uncharacterized protein</fullName>
    </submittedName>
</protein>
<dbReference type="RefSeq" id="WP_129228824.1">
    <property type="nucleotide sequence ID" value="NZ_QYBB01000033.1"/>
</dbReference>
<sequence>MLLRFPTPHAADVSTWINPEQVAGVHTQTPDVTTIYLVGGFEQRVAGRSEDVARAIDEAQRALRAPSVRD</sequence>